<comment type="caution">
    <text evidence="1">The sequence shown here is derived from an EMBL/GenBank/DDBJ whole genome shotgun (WGS) entry which is preliminary data.</text>
</comment>
<reference evidence="1 2" key="1">
    <citation type="submission" date="2010-04" db="EMBL/GenBank/DDBJ databases">
        <authorList>
            <person name="Qin X."/>
            <person name="Bachman B."/>
            <person name="Battles P."/>
            <person name="Bell A."/>
            <person name="Bess C."/>
            <person name="Bickham C."/>
            <person name="Chaboub L."/>
            <person name="Chen D."/>
            <person name="Coyle M."/>
            <person name="Deiros D.R."/>
            <person name="Dinh H."/>
            <person name="Forbes L."/>
            <person name="Fowler G."/>
            <person name="Francisco L."/>
            <person name="Fu Q."/>
            <person name="Gubbala S."/>
            <person name="Hale W."/>
            <person name="Han Y."/>
            <person name="Hemphill L."/>
            <person name="Highlander S.K."/>
            <person name="Hirani K."/>
            <person name="Hogues M."/>
            <person name="Jackson L."/>
            <person name="Jakkamsetti A."/>
            <person name="Javaid M."/>
            <person name="Jiang H."/>
            <person name="Korchina V."/>
            <person name="Kovar C."/>
            <person name="Lara F."/>
            <person name="Lee S."/>
            <person name="Mata R."/>
            <person name="Mathew T."/>
            <person name="Moen C."/>
            <person name="Morales K."/>
            <person name="Munidasa M."/>
            <person name="Nazareth L."/>
            <person name="Ngo R."/>
            <person name="Nguyen L."/>
            <person name="Okwuonu G."/>
            <person name="Ongeri F."/>
            <person name="Patil S."/>
            <person name="Petrosino J."/>
            <person name="Pham C."/>
            <person name="Pham P."/>
            <person name="Pu L.-L."/>
            <person name="Puazo M."/>
            <person name="Raj R."/>
            <person name="Reid J."/>
            <person name="Rouhana J."/>
            <person name="Saada N."/>
            <person name="Shang Y."/>
            <person name="Simmons D."/>
            <person name="Thornton R."/>
            <person name="Warren J."/>
            <person name="Weissenberger G."/>
            <person name="Zhang J."/>
            <person name="Zhang L."/>
            <person name="Zhou C."/>
            <person name="Zhu D."/>
            <person name="Muzny D."/>
            <person name="Worley K."/>
            <person name="Gibbs R."/>
        </authorList>
    </citation>
    <scope>NUCLEOTIDE SEQUENCE [LARGE SCALE GENOMIC DNA]</scope>
    <source>
        <strain evidence="1 2">ATCC 49030</strain>
    </source>
</reference>
<protein>
    <submittedName>
        <fullName evidence="1">Uncharacterized protein</fullName>
    </submittedName>
</protein>
<name>D4YLG1_9MICO</name>
<gene>
    <name evidence="1" type="ORF">HMPREF0183_0771</name>
</gene>
<dbReference type="Proteomes" id="UP000005714">
    <property type="component" value="Unassembled WGS sequence"/>
</dbReference>
<proteinExistence type="predicted"/>
<evidence type="ECO:0000313" key="1">
    <source>
        <dbReference type="EMBL" id="EFG47995.1"/>
    </source>
</evidence>
<dbReference type="EMBL" id="ADNU01000021">
    <property type="protein sequence ID" value="EFG47995.1"/>
    <property type="molecule type" value="Genomic_DNA"/>
</dbReference>
<keyword evidence="2" id="KW-1185">Reference proteome</keyword>
<organism evidence="1 2">
    <name type="scientific">Brevibacterium mcbrellneri ATCC 49030</name>
    <dbReference type="NCBI Taxonomy" id="585530"/>
    <lineage>
        <taxon>Bacteria</taxon>
        <taxon>Bacillati</taxon>
        <taxon>Actinomycetota</taxon>
        <taxon>Actinomycetes</taxon>
        <taxon>Micrococcales</taxon>
        <taxon>Brevibacteriaceae</taxon>
        <taxon>Brevibacterium</taxon>
    </lineage>
</organism>
<accession>D4YLG1</accession>
<sequence>MRMTFPAPGIVSAPPLRHRWSYSVNDGGPIGFGAVKTEHEFAGIVPDRFIFPLFAFKDGLFGFRRFFGAERGMLIGVEKGRPAIDAARAEVDRSSTCMVGAG</sequence>
<dbReference type="AlphaFoldDB" id="D4YLG1"/>
<evidence type="ECO:0000313" key="2">
    <source>
        <dbReference type="Proteomes" id="UP000005714"/>
    </source>
</evidence>